<name>A0A1S9ZWJ4_9GAMM</name>
<dbReference type="Pfam" id="PF00376">
    <property type="entry name" value="MerR"/>
    <property type="match status" value="1"/>
</dbReference>
<dbReference type="EMBL" id="UGQE01000004">
    <property type="protein sequence ID" value="STZ14883.1"/>
    <property type="molecule type" value="Genomic_DNA"/>
</dbReference>
<dbReference type="InterPro" id="IPR009061">
    <property type="entry name" value="DNA-bd_dom_put_sf"/>
</dbReference>
<keyword evidence="1" id="KW-0805">Transcription regulation</keyword>
<keyword evidence="3" id="KW-0804">Transcription</keyword>
<dbReference type="EMBL" id="MUXU01000061">
    <property type="protein sequence ID" value="OOR87848.1"/>
    <property type="molecule type" value="Genomic_DNA"/>
</dbReference>
<dbReference type="PRINTS" id="PR00040">
    <property type="entry name" value="HTHMERR"/>
</dbReference>
<dbReference type="Gene3D" id="1.10.1660.10">
    <property type="match status" value="1"/>
</dbReference>
<evidence type="ECO:0000256" key="2">
    <source>
        <dbReference type="ARBA" id="ARBA00023125"/>
    </source>
</evidence>
<dbReference type="InterPro" id="IPR015358">
    <property type="entry name" value="Tscrpt_reg_MerR_DNA-bd"/>
</dbReference>
<dbReference type="Proteomes" id="UP000190435">
    <property type="component" value="Unassembled WGS sequence"/>
</dbReference>
<reference evidence="6 8" key="2">
    <citation type="submission" date="2018-06" db="EMBL/GenBank/DDBJ databases">
        <authorList>
            <consortium name="Pathogen Informatics"/>
            <person name="Doyle S."/>
        </authorList>
    </citation>
    <scope>NUCLEOTIDE SEQUENCE [LARGE SCALE GENOMIC DNA]</scope>
    <source>
        <strain evidence="6 8">NCTC10293</strain>
    </source>
</reference>
<keyword evidence="2" id="KW-0238">DNA-binding</keyword>
<keyword evidence="7" id="KW-1185">Reference proteome</keyword>
<dbReference type="PANTHER" id="PTHR30204:SF94">
    <property type="entry name" value="HEAVY METAL-DEPENDENT TRANSCRIPTIONAL REGULATOR HI_0293-RELATED"/>
    <property type="match status" value="1"/>
</dbReference>
<dbReference type="SUPFAM" id="SSF46955">
    <property type="entry name" value="Putative DNA-binding domain"/>
    <property type="match status" value="1"/>
</dbReference>
<dbReference type="PANTHER" id="PTHR30204">
    <property type="entry name" value="REDOX-CYCLING DRUG-SENSING TRANSCRIPTIONAL ACTIVATOR SOXR"/>
    <property type="match status" value="1"/>
</dbReference>
<protein>
    <submittedName>
        <fullName evidence="5">Cu(I)-responsive transcriptional regulator</fullName>
    </submittedName>
    <submittedName>
        <fullName evidence="6">Zn(II)-responsive regulator of zntA</fullName>
    </submittedName>
</protein>
<evidence type="ECO:0000313" key="7">
    <source>
        <dbReference type="Proteomes" id="UP000190435"/>
    </source>
</evidence>
<sequence>MLTIKDIATQTQLSAKQIRDYEKHGLLPHIARTAHGYRLYDDGDIARLTFIAHARQVGFSLAQIKELLALQDDPNRSSKAVKTLTAQHIHALNVRIDELKHMVQTLQTWHDACAGDDGSACAILTGLTTHSPYSKPYAK</sequence>
<dbReference type="PROSITE" id="PS50937">
    <property type="entry name" value="HTH_MERR_2"/>
    <property type="match status" value="1"/>
</dbReference>
<gene>
    <name evidence="6" type="primary">zntR</name>
    <name evidence="5" type="ORF">B0181_09435</name>
    <name evidence="6" type="ORF">NCTC10293_02488</name>
</gene>
<dbReference type="RefSeq" id="WP_078277247.1">
    <property type="nucleotide sequence ID" value="NZ_CAACXO010000022.1"/>
</dbReference>
<dbReference type="GO" id="GO:0003677">
    <property type="term" value="F:DNA binding"/>
    <property type="evidence" value="ECO:0007669"/>
    <property type="project" value="UniProtKB-KW"/>
</dbReference>
<accession>A0A1S9ZWJ4</accession>
<dbReference type="OrthoDB" id="9808480at2"/>
<reference evidence="5 7" key="1">
    <citation type="submission" date="2017-02" db="EMBL/GenBank/DDBJ databases">
        <title>Draft genome sequence of Moraxella caviae CCUG 355 type strain.</title>
        <authorList>
            <person name="Engstrom-Jakobsson H."/>
            <person name="Salva-Serra F."/>
            <person name="Thorell K."/>
            <person name="Gonzales-Siles L."/>
            <person name="Karlsson R."/>
            <person name="Boulund F."/>
            <person name="Engstrand L."/>
            <person name="Moore E."/>
        </authorList>
    </citation>
    <scope>NUCLEOTIDE SEQUENCE [LARGE SCALE GENOMIC DNA]</scope>
    <source>
        <strain evidence="5 7">CCUG 355</strain>
    </source>
</reference>
<feature type="domain" description="HTH merR-type" evidence="4">
    <location>
        <begin position="1"/>
        <end position="70"/>
    </location>
</feature>
<dbReference type="Pfam" id="PF09278">
    <property type="entry name" value="MerR-DNA-bind"/>
    <property type="match status" value="1"/>
</dbReference>
<dbReference type="AlphaFoldDB" id="A0A1S9ZWJ4"/>
<dbReference type="InterPro" id="IPR000551">
    <property type="entry name" value="MerR-type_HTH_dom"/>
</dbReference>
<evidence type="ECO:0000313" key="6">
    <source>
        <dbReference type="EMBL" id="STZ14883.1"/>
    </source>
</evidence>
<evidence type="ECO:0000256" key="1">
    <source>
        <dbReference type="ARBA" id="ARBA00023015"/>
    </source>
</evidence>
<evidence type="ECO:0000313" key="5">
    <source>
        <dbReference type="EMBL" id="OOR87848.1"/>
    </source>
</evidence>
<dbReference type="SMART" id="SM00422">
    <property type="entry name" value="HTH_MERR"/>
    <property type="match status" value="1"/>
</dbReference>
<dbReference type="GO" id="GO:0003700">
    <property type="term" value="F:DNA-binding transcription factor activity"/>
    <property type="evidence" value="ECO:0007669"/>
    <property type="project" value="InterPro"/>
</dbReference>
<dbReference type="STRING" id="34060.B0181_09435"/>
<dbReference type="Proteomes" id="UP000255279">
    <property type="component" value="Unassembled WGS sequence"/>
</dbReference>
<organism evidence="5 7">
    <name type="scientific">Moraxella caviae</name>
    <dbReference type="NCBI Taxonomy" id="34060"/>
    <lineage>
        <taxon>Bacteria</taxon>
        <taxon>Pseudomonadati</taxon>
        <taxon>Pseudomonadota</taxon>
        <taxon>Gammaproteobacteria</taxon>
        <taxon>Moraxellales</taxon>
        <taxon>Moraxellaceae</taxon>
        <taxon>Moraxella</taxon>
    </lineage>
</organism>
<proteinExistence type="predicted"/>
<evidence type="ECO:0000256" key="3">
    <source>
        <dbReference type="ARBA" id="ARBA00023163"/>
    </source>
</evidence>
<evidence type="ECO:0000313" key="8">
    <source>
        <dbReference type="Proteomes" id="UP000255279"/>
    </source>
</evidence>
<evidence type="ECO:0000259" key="4">
    <source>
        <dbReference type="PROSITE" id="PS50937"/>
    </source>
</evidence>
<dbReference type="InterPro" id="IPR047057">
    <property type="entry name" value="MerR_fam"/>
</dbReference>